<organism evidence="1 2">
    <name type="scientific">Palleniella muris</name>
    <dbReference type="NCBI Taxonomy" id="3038145"/>
    <lineage>
        <taxon>Bacteria</taxon>
        <taxon>Pseudomonadati</taxon>
        <taxon>Bacteroidota</taxon>
        <taxon>Bacteroidia</taxon>
        <taxon>Bacteroidales</taxon>
        <taxon>Prevotellaceae</taxon>
        <taxon>Palleniella</taxon>
    </lineage>
</organism>
<gene>
    <name evidence="1" type="ORF">E5358_07480</name>
</gene>
<accession>A0AC61QQJ0</accession>
<dbReference type="EMBL" id="SRZC01000010">
    <property type="protein sequence ID" value="TGX82376.1"/>
    <property type="molecule type" value="Genomic_DNA"/>
</dbReference>
<reference evidence="1" key="1">
    <citation type="submission" date="2019-04" db="EMBL/GenBank/DDBJ databases">
        <title>Microbes associate with the intestines of laboratory mice.</title>
        <authorList>
            <person name="Navarre W."/>
            <person name="Wong E."/>
            <person name="Huang K."/>
            <person name="Tropini C."/>
            <person name="Ng K."/>
            <person name="Yu B."/>
        </authorList>
    </citation>
    <scope>NUCLEOTIDE SEQUENCE</scope>
    <source>
        <strain evidence="1">NM73_A23</strain>
    </source>
</reference>
<sequence length="337" mass="37147">MTVEEFIDDWHSPADKLLVHTSGSTGKPKPLWVEKKRMEASARITCSFLGLKAGESALLCMPLDFIAGKMIVVRSIVCGLRLVSVPPSGHPFSSLVADGGTHEDEPFSLVAMVPMQVYNTLRCPKEREALMRVRNIIIGGGAIDEALEKELRTFPNAVWSTYGMTETLSHIALRRINGPEASQWYTPFENVSVSLNADDCLAIDAPAVCSSLLVTNDRAEIAPDGRRFRILGRKDNVICSGGIKIQIEEVERKLCQCLSVPFMITKRKDAKFGEIVVLLAQSSDMDEVRNVCKRVLPPYWQPRLYASVESLPMTATGKPARAEAERIASGLFVNSEP</sequence>
<dbReference type="Proteomes" id="UP000308886">
    <property type="component" value="Unassembled WGS sequence"/>
</dbReference>
<comment type="caution">
    <text evidence="1">The sequence shown here is derived from an EMBL/GenBank/DDBJ whole genome shotgun (WGS) entry which is preliminary data.</text>
</comment>
<protein>
    <submittedName>
        <fullName evidence="1">O-succinylbenzoic acid--CoA ligase</fullName>
    </submittedName>
</protein>
<name>A0AC61QQJ0_9BACT</name>
<evidence type="ECO:0000313" key="2">
    <source>
        <dbReference type="Proteomes" id="UP000308886"/>
    </source>
</evidence>
<keyword evidence="1" id="KW-0436">Ligase</keyword>
<keyword evidence="2" id="KW-1185">Reference proteome</keyword>
<proteinExistence type="predicted"/>
<evidence type="ECO:0000313" key="1">
    <source>
        <dbReference type="EMBL" id="TGX82376.1"/>
    </source>
</evidence>